<feature type="compositionally biased region" description="Polar residues" evidence="8">
    <location>
        <begin position="1117"/>
        <end position="1128"/>
    </location>
</feature>
<feature type="domain" description="Nuclear condensin complex subunit 3 C-terminal" evidence="9">
    <location>
        <begin position="598"/>
        <end position="878"/>
    </location>
</feature>
<accession>A0A4R0RMS4</accession>
<dbReference type="InterPro" id="IPR011989">
    <property type="entry name" value="ARM-like"/>
</dbReference>
<dbReference type="InterPro" id="IPR027165">
    <property type="entry name" value="CND3"/>
</dbReference>
<evidence type="ECO:0000256" key="1">
    <source>
        <dbReference type="ARBA" id="ARBA00004286"/>
    </source>
</evidence>
<reference evidence="10 11" key="1">
    <citation type="submission" date="2018-11" db="EMBL/GenBank/DDBJ databases">
        <title>Genome assembly of Steccherinum ochraceum LE-BIN_3174, the white-rot fungus of the Steccherinaceae family (The Residual Polyporoid clade, Polyporales, Basidiomycota).</title>
        <authorList>
            <person name="Fedorova T.V."/>
            <person name="Glazunova O.A."/>
            <person name="Landesman E.O."/>
            <person name="Moiseenko K.V."/>
            <person name="Psurtseva N.V."/>
            <person name="Savinova O.S."/>
            <person name="Shakhova N.V."/>
            <person name="Tyazhelova T.V."/>
            <person name="Vasina D.V."/>
        </authorList>
    </citation>
    <scope>NUCLEOTIDE SEQUENCE [LARGE SCALE GENOMIC DNA]</scope>
    <source>
        <strain evidence="10 11">LE-BIN_3174</strain>
    </source>
</reference>
<gene>
    <name evidence="10" type="ORF">EIP91_000246</name>
</gene>
<dbReference type="STRING" id="92696.A0A4R0RMS4"/>
<dbReference type="GO" id="GO:0000793">
    <property type="term" value="C:condensed chromosome"/>
    <property type="evidence" value="ECO:0007669"/>
    <property type="project" value="TreeGrafter"/>
</dbReference>
<sequence length="1148" mass="128541">MPARTIFSLDDLPQNIAKIFDQAQSTTANHQKNLVALHKLQIEAAALTEPVKNTDKTRFLGEKAFNNAFLDMLIRVMPVKKGATVADRIMKFVGSYIKFMLEKAEEQKRAEQSDEDEETMSSRFINKLLGFFLEGFKAKDKIVRYRAVQLIAELTSHLGSLDSDVYEELRSNLLERIRDKESTVRVQAALALCKICDIDDAESSPTIEEVLIESLTYDTSPDVRRAILVNIPAGPATMPALLSRTRDVDAAVRRSVYSVVLNPEAPGRSEDNIANTHPRSLTISQRELIVRHGLGDREETVKAAAINVLTSWMDIVEEQDNVSQEEEGGDEQPKEKEKKSSVLKFLALFDLFQTSIPEDALLSVFTARPDVLDSLEFSNDFWKTLTPEKAFLVRVFADHCVAIKDDARLEAALPVVGIVAGKIGTTYNELQKAAGHLSDDGLLRDGMDDPDWEEEKAKTEDAQWERECVMSELLKLAMCMDYGDEIGRRMMNALVRDLIGKDALPESLVARCLDVIRKLCSGERDLIRIVVEVVHELRDPEDEDDAGRSIQKDRSGADDGATQFGETPATVKTVRALPKPASEMSPEEKARADAMDLRCLSLCIGMLERVNSRFEDNSTLEGVLGELIVPAVKRKELALREKGLVALGLCCLIARRMALSSFQLFLSQVHSAPEVLKLRVLQIVFDILMVNEGDFLGPGSTNGERIIEFILHVLENEESEKVQALLCVGISKLMLSGMITEEKVLKSLVLVYMSPETADNQELRQCLTYFFPVYCFSSPANQKRMQQIFADVYVQLCQVHKDSDDDEEIITLLQAGLMFVDWTDPQKASVIVKQVPGQEIDESIHIDLANDIIKTLFSDELTKDEKKSLCQLLGKLHIPETIDDDKIRTLKLLMHNIRARRPIRDAASRNAFTKFEIALNKKFEKQLEAFNEEEYRQLEQLKGLFEFLDDIIPLSDDEEEAAPKKKGARKRRSESVTTDASSVTGFSGDERSSVGSRTSKGKAKPKRRRLSQSDDESDGDDKTERGNSPAVISAPTRVMPRRSAAVNAKKAVAMSVQPPDSSSEDEDDEDEERVEETPPPPRRRVAKPPSSRASTSAKPRSRRSAETPVDDEEENDSILNQTHDSIMDTTMEVEDDEDEDADEVEDIL</sequence>
<dbReference type="PANTHER" id="PTHR14418:SF5">
    <property type="entry name" value="CONDENSIN COMPLEX SUBUNIT 3"/>
    <property type="match status" value="1"/>
</dbReference>
<dbReference type="AlphaFoldDB" id="A0A4R0RMS4"/>
<dbReference type="OrthoDB" id="27187at2759"/>
<evidence type="ECO:0000256" key="5">
    <source>
        <dbReference type="ARBA" id="ARBA00022776"/>
    </source>
</evidence>
<protein>
    <recommendedName>
        <fullName evidence="9">Nuclear condensin complex subunit 3 C-terminal domain-containing protein</fullName>
    </recommendedName>
</protein>
<dbReference type="GO" id="GO:0007076">
    <property type="term" value="P:mitotic chromosome condensation"/>
    <property type="evidence" value="ECO:0007669"/>
    <property type="project" value="InterPro"/>
</dbReference>
<feature type="compositionally biased region" description="Acidic residues" evidence="8">
    <location>
        <begin position="1131"/>
        <end position="1148"/>
    </location>
</feature>
<keyword evidence="4" id="KW-0132">Cell division</keyword>
<feature type="region of interest" description="Disordered" evidence="8">
    <location>
        <begin position="958"/>
        <end position="1148"/>
    </location>
</feature>
<comment type="similarity">
    <text evidence="2">Belongs to the CND3 (condensin subunit 3) family.</text>
</comment>
<evidence type="ECO:0000313" key="11">
    <source>
        <dbReference type="Proteomes" id="UP000292702"/>
    </source>
</evidence>
<comment type="caution">
    <text evidence="10">The sequence shown here is derived from an EMBL/GenBank/DDBJ whole genome shotgun (WGS) entry which is preliminary data.</text>
</comment>
<feature type="compositionally biased region" description="Acidic residues" evidence="8">
    <location>
        <begin position="1062"/>
        <end position="1074"/>
    </location>
</feature>
<keyword evidence="5" id="KW-0498">Mitosis</keyword>
<evidence type="ECO:0000259" key="9">
    <source>
        <dbReference type="Pfam" id="PF12719"/>
    </source>
</evidence>
<name>A0A4R0RMS4_9APHY</name>
<comment type="subcellular location">
    <subcellularLocation>
        <location evidence="1">Chromosome</location>
    </subcellularLocation>
</comment>
<dbReference type="Pfam" id="PF12719">
    <property type="entry name" value="Cnd3"/>
    <property type="match status" value="1"/>
</dbReference>
<dbReference type="Proteomes" id="UP000292702">
    <property type="component" value="Unassembled WGS sequence"/>
</dbReference>
<keyword evidence="7" id="KW-0131">Cell cycle</keyword>
<dbReference type="SUPFAM" id="SSF48371">
    <property type="entry name" value="ARM repeat"/>
    <property type="match status" value="1"/>
</dbReference>
<evidence type="ECO:0000256" key="2">
    <source>
        <dbReference type="ARBA" id="ARBA00006533"/>
    </source>
</evidence>
<dbReference type="GO" id="GO:0051301">
    <property type="term" value="P:cell division"/>
    <property type="evidence" value="ECO:0007669"/>
    <property type="project" value="UniProtKB-KW"/>
</dbReference>
<dbReference type="GO" id="GO:0000796">
    <property type="term" value="C:condensin complex"/>
    <property type="evidence" value="ECO:0007669"/>
    <property type="project" value="InterPro"/>
</dbReference>
<feature type="compositionally biased region" description="Basic and acidic residues" evidence="8">
    <location>
        <begin position="546"/>
        <end position="557"/>
    </location>
</feature>
<feature type="compositionally biased region" description="Basic residues" evidence="8">
    <location>
        <begin position="999"/>
        <end position="1010"/>
    </location>
</feature>
<dbReference type="PANTHER" id="PTHR14418">
    <property type="entry name" value="CONDENSIN COMPLEX SUBUNIT 3-RELATED"/>
    <property type="match status" value="1"/>
</dbReference>
<proteinExistence type="inferred from homology"/>
<organism evidence="10 11">
    <name type="scientific">Steccherinum ochraceum</name>
    <dbReference type="NCBI Taxonomy" id="92696"/>
    <lineage>
        <taxon>Eukaryota</taxon>
        <taxon>Fungi</taxon>
        <taxon>Dikarya</taxon>
        <taxon>Basidiomycota</taxon>
        <taxon>Agaricomycotina</taxon>
        <taxon>Agaricomycetes</taxon>
        <taxon>Polyporales</taxon>
        <taxon>Steccherinaceae</taxon>
        <taxon>Steccherinum</taxon>
    </lineage>
</organism>
<evidence type="ECO:0000313" key="10">
    <source>
        <dbReference type="EMBL" id="TCD67325.1"/>
    </source>
</evidence>
<evidence type="ECO:0000256" key="7">
    <source>
        <dbReference type="ARBA" id="ARBA00023306"/>
    </source>
</evidence>
<dbReference type="InterPro" id="IPR016024">
    <property type="entry name" value="ARM-type_fold"/>
</dbReference>
<feature type="compositionally biased region" description="Polar residues" evidence="8">
    <location>
        <begin position="975"/>
        <end position="985"/>
    </location>
</feature>
<dbReference type="InterPro" id="IPR025977">
    <property type="entry name" value="Cnd3_C"/>
</dbReference>
<keyword evidence="11" id="KW-1185">Reference proteome</keyword>
<evidence type="ECO:0000256" key="6">
    <source>
        <dbReference type="ARBA" id="ARBA00023067"/>
    </source>
</evidence>
<feature type="region of interest" description="Disordered" evidence="8">
    <location>
        <begin position="540"/>
        <end position="565"/>
    </location>
</feature>
<evidence type="ECO:0000256" key="4">
    <source>
        <dbReference type="ARBA" id="ARBA00022618"/>
    </source>
</evidence>
<evidence type="ECO:0000256" key="3">
    <source>
        <dbReference type="ARBA" id="ARBA00022454"/>
    </source>
</evidence>
<dbReference type="EMBL" id="RWJN01000101">
    <property type="protein sequence ID" value="TCD67325.1"/>
    <property type="molecule type" value="Genomic_DNA"/>
</dbReference>
<evidence type="ECO:0000256" key="8">
    <source>
        <dbReference type="SAM" id="MobiDB-lite"/>
    </source>
</evidence>
<keyword evidence="3" id="KW-0158">Chromosome</keyword>
<keyword evidence="6" id="KW-0226">DNA condensation</keyword>
<dbReference type="Gene3D" id="1.25.10.10">
    <property type="entry name" value="Leucine-rich Repeat Variant"/>
    <property type="match status" value="1"/>
</dbReference>